<protein>
    <recommendedName>
        <fullName evidence="17">AIG1-type G domain-containing protein</fullName>
    </recommendedName>
</protein>
<gene>
    <name evidence="18" type="ORF">EDI_022120</name>
</gene>
<keyword evidence="12" id="KW-0653">Protein transport</keyword>
<dbReference type="GO" id="GO:0015031">
    <property type="term" value="P:protein transport"/>
    <property type="evidence" value="ECO:0007669"/>
    <property type="project" value="UniProtKB-KW"/>
</dbReference>
<dbReference type="Pfam" id="PF04548">
    <property type="entry name" value="AIG1"/>
    <property type="match status" value="1"/>
</dbReference>
<dbReference type="OrthoDB" id="8954335at2759"/>
<dbReference type="InterPro" id="IPR045058">
    <property type="entry name" value="GIMA/IAN/Toc"/>
</dbReference>
<keyword evidence="4" id="KW-0150">Chloroplast</keyword>
<keyword evidence="5" id="KW-0934">Plastid</keyword>
<evidence type="ECO:0000256" key="15">
    <source>
        <dbReference type="ARBA" id="ARBA00023136"/>
    </source>
</evidence>
<dbReference type="PANTHER" id="PTHR10903:SF135">
    <property type="entry name" value="TRANSLOCASE OF CHLOROPLAST 120, CHLOROPLASTIC-RELATED"/>
    <property type="match status" value="1"/>
</dbReference>
<dbReference type="GO" id="GO:0016787">
    <property type="term" value="F:hydrolase activity"/>
    <property type="evidence" value="ECO:0007669"/>
    <property type="project" value="UniProtKB-KW"/>
</dbReference>
<evidence type="ECO:0000256" key="6">
    <source>
        <dbReference type="ARBA" id="ARBA00022692"/>
    </source>
</evidence>
<dbReference type="InterPro" id="IPR027417">
    <property type="entry name" value="P-loop_NTPase"/>
</dbReference>
<evidence type="ECO:0000256" key="4">
    <source>
        <dbReference type="ARBA" id="ARBA00022528"/>
    </source>
</evidence>
<dbReference type="PANTHER" id="PTHR10903">
    <property type="entry name" value="GTPASE, IMAP FAMILY MEMBER-RELATED"/>
    <property type="match status" value="1"/>
</dbReference>
<name>B0E9X4_ENTDS</name>
<dbReference type="Proteomes" id="UP000008076">
    <property type="component" value="Unassembled WGS sequence"/>
</dbReference>
<evidence type="ECO:0000313" key="18">
    <source>
        <dbReference type="EMBL" id="EDR28672.1"/>
    </source>
</evidence>
<evidence type="ECO:0000256" key="2">
    <source>
        <dbReference type="ARBA" id="ARBA00004167"/>
    </source>
</evidence>
<evidence type="ECO:0000256" key="9">
    <source>
        <dbReference type="ARBA" id="ARBA00022801"/>
    </source>
</evidence>
<dbReference type="AlphaFoldDB" id="B0E9X4"/>
<evidence type="ECO:0000256" key="1">
    <source>
        <dbReference type="ARBA" id="ARBA00001946"/>
    </source>
</evidence>
<dbReference type="GO" id="GO:0046872">
    <property type="term" value="F:metal ion binding"/>
    <property type="evidence" value="ECO:0007669"/>
    <property type="project" value="UniProtKB-KW"/>
</dbReference>
<comment type="cofactor">
    <cofactor evidence="1">
        <name>Mg(2+)</name>
        <dbReference type="ChEBI" id="CHEBI:18420"/>
    </cofactor>
</comment>
<dbReference type="VEuPathDB" id="AmoebaDB:EDI_022120"/>
<evidence type="ECO:0000256" key="16">
    <source>
        <dbReference type="ARBA" id="ARBA00024013"/>
    </source>
</evidence>
<evidence type="ECO:0000256" key="11">
    <source>
        <dbReference type="ARBA" id="ARBA00022842"/>
    </source>
</evidence>
<evidence type="ECO:0000256" key="12">
    <source>
        <dbReference type="ARBA" id="ARBA00022927"/>
    </source>
</evidence>
<dbReference type="FunFam" id="3.40.50.300:FF:001252">
    <property type="entry name" value="AIG1 family protein"/>
    <property type="match status" value="1"/>
</dbReference>
<comment type="subcellular location">
    <subcellularLocation>
        <location evidence="2">Membrane</location>
        <topology evidence="2">Single-pass membrane protein</topology>
    </subcellularLocation>
    <subcellularLocation>
        <location evidence="16">Plastid</location>
        <location evidence="16">Chloroplast outer membrane</location>
    </subcellularLocation>
</comment>
<dbReference type="EMBL" id="DS548390">
    <property type="protein sequence ID" value="EDR28672.1"/>
    <property type="molecule type" value="Genomic_DNA"/>
</dbReference>
<dbReference type="SUPFAM" id="SSF52540">
    <property type="entry name" value="P-loop containing nucleoside triphosphate hydrolases"/>
    <property type="match status" value="1"/>
</dbReference>
<reference evidence="19" key="1">
    <citation type="submission" date="2007-12" db="EMBL/GenBank/DDBJ databases">
        <title>Annotation of Entamoeba dispar SAW760.</title>
        <authorList>
            <person name="Lorenzi H."/>
            <person name="Inman J."/>
            <person name="Schobel S."/>
            <person name="Amedeo P."/>
            <person name="Caler E."/>
        </authorList>
    </citation>
    <scope>NUCLEOTIDE SEQUENCE [LARGE SCALE GENOMIC DNA]</scope>
    <source>
        <strain evidence="19">ATCC PRA-260 / SAW760</strain>
    </source>
</reference>
<feature type="domain" description="AIG1-type G" evidence="17">
    <location>
        <begin position="1"/>
        <end position="226"/>
    </location>
</feature>
<evidence type="ECO:0000313" key="19">
    <source>
        <dbReference type="Proteomes" id="UP000008076"/>
    </source>
</evidence>
<keyword evidence="8" id="KW-0547">Nucleotide-binding</keyword>
<evidence type="ECO:0000256" key="5">
    <source>
        <dbReference type="ARBA" id="ARBA00022640"/>
    </source>
</evidence>
<keyword evidence="6" id="KW-0812">Transmembrane</keyword>
<keyword evidence="15" id="KW-0472">Membrane</keyword>
<dbReference type="Gene3D" id="3.40.50.300">
    <property type="entry name" value="P-loop containing nucleotide triphosphate hydrolases"/>
    <property type="match status" value="1"/>
</dbReference>
<dbReference type="InterPro" id="IPR006703">
    <property type="entry name" value="G_AIG1"/>
</dbReference>
<keyword evidence="11" id="KW-0460">Magnesium</keyword>
<dbReference type="RefSeq" id="XP_001735153.1">
    <property type="nucleotide sequence ID" value="XM_001735101.1"/>
</dbReference>
<evidence type="ECO:0000256" key="8">
    <source>
        <dbReference type="ARBA" id="ARBA00022741"/>
    </source>
</evidence>
<keyword evidence="14" id="KW-0342">GTP-binding</keyword>
<dbReference type="GeneID" id="5880091"/>
<keyword evidence="13" id="KW-1133">Transmembrane helix</keyword>
<evidence type="ECO:0000256" key="10">
    <source>
        <dbReference type="ARBA" id="ARBA00022805"/>
    </source>
</evidence>
<evidence type="ECO:0000259" key="17">
    <source>
        <dbReference type="PROSITE" id="PS51720"/>
    </source>
</evidence>
<sequence length="362" mass="42083">MTQTKLVVIGSTGNGKSALCNFILKKSFFKESNNPQSVTKETIGSYGEGDRQDVFVIDTPGLQDSEGRGKQYMDQMVEYIKQQKGLQAIVVVLDINQDRFAQYIKTMIKVIWNVFPIADFWRHVCIVWTKCYCYFPTEVIEEKKKSKIGIYQEELMKVVKETTGTTENIEFPMYFVDSRGLHGFDNTSSENGIISMLTWVRSLTPINVEEVKKGDPVYQNIIEEKDKQERVIKQEMNIQTIEIQYLRRNKRITYTGEVSYTNWEVENTEIKEVILPKQPIGTIKETTNEVKEIGRTKNYEDVKTKRRRYIICGPRIKRREFVNTTVHKEEETLERTINVFNDGTATEGPWVSISKIQFDEVV</sequence>
<organism evidence="19">
    <name type="scientific">Entamoeba dispar (strain ATCC PRA-260 / SAW760)</name>
    <dbReference type="NCBI Taxonomy" id="370354"/>
    <lineage>
        <taxon>Eukaryota</taxon>
        <taxon>Amoebozoa</taxon>
        <taxon>Evosea</taxon>
        <taxon>Archamoebae</taxon>
        <taxon>Mastigamoebida</taxon>
        <taxon>Entamoebidae</taxon>
        <taxon>Entamoeba</taxon>
    </lineage>
</organism>
<keyword evidence="19" id="KW-1185">Reference proteome</keyword>
<dbReference type="GO" id="GO:0016020">
    <property type="term" value="C:membrane"/>
    <property type="evidence" value="ECO:0007669"/>
    <property type="project" value="UniProtKB-SubCell"/>
</dbReference>
<evidence type="ECO:0000256" key="3">
    <source>
        <dbReference type="ARBA" id="ARBA00022448"/>
    </source>
</evidence>
<keyword evidence="10" id="KW-1002">Plastid outer membrane</keyword>
<keyword evidence="3" id="KW-0813">Transport</keyword>
<evidence type="ECO:0000256" key="13">
    <source>
        <dbReference type="ARBA" id="ARBA00022989"/>
    </source>
</evidence>
<keyword evidence="7" id="KW-0479">Metal-binding</keyword>
<evidence type="ECO:0000256" key="7">
    <source>
        <dbReference type="ARBA" id="ARBA00022723"/>
    </source>
</evidence>
<keyword evidence="9" id="KW-0378">Hydrolase</keyword>
<dbReference type="PROSITE" id="PS51720">
    <property type="entry name" value="G_AIG1"/>
    <property type="match status" value="1"/>
</dbReference>
<evidence type="ECO:0000256" key="14">
    <source>
        <dbReference type="ARBA" id="ARBA00023134"/>
    </source>
</evidence>
<dbReference type="KEGG" id="edi:EDI_022120"/>
<dbReference type="GO" id="GO:0005525">
    <property type="term" value="F:GTP binding"/>
    <property type="evidence" value="ECO:0007669"/>
    <property type="project" value="UniProtKB-KW"/>
</dbReference>
<accession>B0E9X4</accession>
<proteinExistence type="predicted"/>